<feature type="compositionally biased region" description="Acidic residues" evidence="2">
    <location>
        <begin position="344"/>
        <end position="358"/>
    </location>
</feature>
<dbReference type="GO" id="GO:0008270">
    <property type="term" value="F:zinc ion binding"/>
    <property type="evidence" value="ECO:0007669"/>
    <property type="project" value="InterPro"/>
</dbReference>
<feature type="region of interest" description="Disordered" evidence="2">
    <location>
        <begin position="276"/>
        <end position="358"/>
    </location>
</feature>
<feature type="compositionally biased region" description="Polar residues" evidence="2">
    <location>
        <begin position="1"/>
        <end position="24"/>
    </location>
</feature>
<evidence type="ECO:0000259" key="3">
    <source>
        <dbReference type="PROSITE" id="PS50102"/>
    </source>
</evidence>
<feature type="compositionally biased region" description="Polar residues" evidence="2">
    <location>
        <begin position="300"/>
        <end position="320"/>
    </location>
</feature>
<feature type="compositionally biased region" description="Polar residues" evidence="2">
    <location>
        <begin position="397"/>
        <end position="411"/>
    </location>
</feature>
<feature type="domain" description="RRM" evidence="3">
    <location>
        <begin position="157"/>
        <end position="240"/>
    </location>
</feature>
<dbReference type="Gene3D" id="4.10.60.10">
    <property type="entry name" value="Zinc finger, CCHC-type"/>
    <property type="match status" value="1"/>
</dbReference>
<dbReference type="Proteomes" id="UP000650833">
    <property type="component" value="Unassembled WGS sequence"/>
</dbReference>
<dbReference type="PROSITE" id="PS50102">
    <property type="entry name" value="RRM"/>
    <property type="match status" value="1"/>
</dbReference>
<keyword evidence="5" id="KW-1185">Reference proteome</keyword>
<feature type="region of interest" description="Disordered" evidence="2">
    <location>
        <begin position="371"/>
        <end position="472"/>
    </location>
</feature>
<evidence type="ECO:0000313" key="4">
    <source>
        <dbReference type="EMBL" id="KAG2215908.1"/>
    </source>
</evidence>
<dbReference type="AlphaFoldDB" id="A0A8H7RU86"/>
<dbReference type="InterPro" id="IPR000504">
    <property type="entry name" value="RRM_dom"/>
</dbReference>
<dbReference type="SUPFAM" id="SSF57756">
    <property type="entry name" value="Retrovirus zinc finger-like domains"/>
    <property type="match status" value="1"/>
</dbReference>
<dbReference type="OrthoDB" id="2248168at2759"/>
<feature type="compositionally biased region" description="Polar residues" evidence="2">
    <location>
        <begin position="450"/>
        <end position="463"/>
    </location>
</feature>
<proteinExistence type="predicted"/>
<dbReference type="GO" id="GO:0003723">
    <property type="term" value="F:RNA binding"/>
    <property type="evidence" value="ECO:0007669"/>
    <property type="project" value="UniProtKB-UniRule"/>
</dbReference>
<evidence type="ECO:0000256" key="1">
    <source>
        <dbReference type="PROSITE-ProRule" id="PRU00176"/>
    </source>
</evidence>
<reference evidence="4" key="1">
    <citation type="submission" date="2020-12" db="EMBL/GenBank/DDBJ databases">
        <title>Metabolic potential, ecology and presence of endohyphal bacteria is reflected in genomic diversity of Mucoromycotina.</title>
        <authorList>
            <person name="Muszewska A."/>
            <person name="Okrasinska A."/>
            <person name="Steczkiewicz K."/>
            <person name="Drgas O."/>
            <person name="Orlowska M."/>
            <person name="Perlinska-Lenart U."/>
            <person name="Aleksandrzak-Piekarczyk T."/>
            <person name="Szatraj K."/>
            <person name="Zielenkiewicz U."/>
            <person name="Pilsyk S."/>
            <person name="Malc E."/>
            <person name="Mieczkowski P."/>
            <person name="Kruszewska J.S."/>
            <person name="Biernat P."/>
            <person name="Pawlowska J."/>
        </authorList>
    </citation>
    <scope>NUCLEOTIDE SEQUENCE</scope>
    <source>
        <strain evidence="4">CBS 226.32</strain>
    </source>
</reference>
<feature type="compositionally biased region" description="Polar residues" evidence="2">
    <location>
        <begin position="375"/>
        <end position="390"/>
    </location>
</feature>
<organism evidence="4 5">
    <name type="scientific">Mucor plumbeus</name>
    <dbReference type="NCBI Taxonomy" id="97098"/>
    <lineage>
        <taxon>Eukaryota</taxon>
        <taxon>Fungi</taxon>
        <taxon>Fungi incertae sedis</taxon>
        <taxon>Mucoromycota</taxon>
        <taxon>Mucoromycotina</taxon>
        <taxon>Mucoromycetes</taxon>
        <taxon>Mucorales</taxon>
        <taxon>Mucorineae</taxon>
        <taxon>Mucoraceae</taxon>
        <taxon>Mucor</taxon>
    </lineage>
</organism>
<dbReference type="InterPro" id="IPR036875">
    <property type="entry name" value="Znf_CCHC_sf"/>
</dbReference>
<accession>A0A8H7RU86</accession>
<name>A0A8H7RU86_9FUNG</name>
<dbReference type="EMBL" id="JAEPRC010000002">
    <property type="protein sequence ID" value="KAG2215908.1"/>
    <property type="molecule type" value="Genomic_DNA"/>
</dbReference>
<evidence type="ECO:0000313" key="5">
    <source>
        <dbReference type="Proteomes" id="UP000650833"/>
    </source>
</evidence>
<feature type="region of interest" description="Disordered" evidence="2">
    <location>
        <begin position="1"/>
        <end position="25"/>
    </location>
</feature>
<evidence type="ECO:0000256" key="2">
    <source>
        <dbReference type="SAM" id="MobiDB-lite"/>
    </source>
</evidence>
<sequence>MAFSTNNRDPTFQGRSTQDSSHNPGNKLFSYKSFTDALKFQTRHAFEVSPNVEIGEFKPLNAYSTFIEAKERNSIVIDCAQFLGMEFKEKSILKVLREQYPKALGLKPRIVGKNKRKAIEIGFSTENACKEALLKEFQVNGKTIEVNKTLSHDAKVINIGITELPLLEDDILKDALVKTFEQYGDVLNVGIAKSGDSDWFTGRGYATINSKNKEKDFKELTPQVTLEGTNRSLNLVWSQMKPICPDCHTDNHNKFNCPKKSPKLCHRCNSPNHLQAGCPTAPWNKEKSNNNETNKPVAPENSSESDVSISVVPGTNTESRLMQILNKGKRSNAETSNYYKTLDEGDSNNENEDTIDEETTSIEVVNVINLDKESSPMTRSSSEQPAQTLNDIKPRKSVSTPRSLRSDQQQKLGMIKTRKSSVDKGKGKTSTPNVKRNLEEAISPEAREASTPTNKRSSKQSTLDAGRLASLD</sequence>
<comment type="caution">
    <text evidence="4">The sequence shown here is derived from an EMBL/GenBank/DDBJ whole genome shotgun (WGS) entry which is preliminary data.</text>
</comment>
<keyword evidence="1" id="KW-0694">RNA-binding</keyword>
<gene>
    <name evidence="4" type="ORF">INT46_004164</name>
</gene>
<protein>
    <recommendedName>
        <fullName evidence="3">RRM domain-containing protein</fullName>
    </recommendedName>
</protein>